<reference evidence="3" key="1">
    <citation type="submission" date="2016-06" db="UniProtKB">
        <authorList>
            <consortium name="WormBaseParasite"/>
        </authorList>
    </citation>
    <scope>IDENTIFICATION</scope>
</reference>
<dbReference type="WBParaSite" id="OFLC_0000375101-mRNA-1">
    <property type="protein sequence ID" value="OFLC_0000375101-mRNA-1"/>
    <property type="gene ID" value="OFLC_0000375101"/>
</dbReference>
<protein>
    <submittedName>
        <fullName evidence="3">Secreted protein</fullName>
    </submittedName>
</protein>
<dbReference type="Proteomes" id="UP000267606">
    <property type="component" value="Unassembled WGS sequence"/>
</dbReference>
<gene>
    <name evidence="1" type="ORF">OFLC_LOCUS3751</name>
</gene>
<organism evidence="3">
    <name type="scientific">Onchocerca flexuosa</name>
    <dbReference type="NCBI Taxonomy" id="387005"/>
    <lineage>
        <taxon>Eukaryota</taxon>
        <taxon>Metazoa</taxon>
        <taxon>Ecdysozoa</taxon>
        <taxon>Nematoda</taxon>
        <taxon>Chromadorea</taxon>
        <taxon>Rhabditida</taxon>
        <taxon>Spirurina</taxon>
        <taxon>Spiruromorpha</taxon>
        <taxon>Filarioidea</taxon>
        <taxon>Onchocercidae</taxon>
        <taxon>Onchocerca</taxon>
    </lineage>
</organism>
<evidence type="ECO:0000313" key="1">
    <source>
        <dbReference type="EMBL" id="VDO37642.1"/>
    </source>
</evidence>
<accession>A0A183H8E0</accession>
<keyword evidence="2" id="KW-1185">Reference proteome</keyword>
<dbReference type="EMBL" id="UZAJ01002613">
    <property type="protein sequence ID" value="VDO37642.1"/>
    <property type="molecule type" value="Genomic_DNA"/>
</dbReference>
<name>A0A183H8E0_9BILA</name>
<reference evidence="1 2" key="2">
    <citation type="submission" date="2018-11" db="EMBL/GenBank/DDBJ databases">
        <authorList>
            <consortium name="Pathogen Informatics"/>
        </authorList>
    </citation>
    <scope>NUCLEOTIDE SEQUENCE [LARGE SCALE GENOMIC DNA]</scope>
</reference>
<proteinExistence type="predicted"/>
<sequence>MLSAGEYCAVLCDDTIQAVEIVFISVVAVLSATVPVEVEVTPTAVLLRLFSLPACIVVARLRAPIHLIAFKQLAT</sequence>
<dbReference type="AlphaFoldDB" id="A0A183H8E0"/>
<evidence type="ECO:0000313" key="2">
    <source>
        <dbReference type="Proteomes" id="UP000267606"/>
    </source>
</evidence>
<evidence type="ECO:0000313" key="3">
    <source>
        <dbReference type="WBParaSite" id="OFLC_0000375101-mRNA-1"/>
    </source>
</evidence>